<keyword evidence="2" id="KW-1185">Reference proteome</keyword>
<organism evidence="1 2">
    <name type="scientific">Pseudoalteromonas tunicata D2</name>
    <dbReference type="NCBI Taxonomy" id="87626"/>
    <lineage>
        <taxon>Bacteria</taxon>
        <taxon>Pseudomonadati</taxon>
        <taxon>Pseudomonadota</taxon>
        <taxon>Gammaproteobacteria</taxon>
        <taxon>Alteromonadales</taxon>
        <taxon>Pseudoalteromonadaceae</taxon>
        <taxon>Pseudoalteromonas</taxon>
    </lineage>
</organism>
<protein>
    <submittedName>
        <fullName evidence="1">Uncharacterized protein</fullName>
    </submittedName>
</protein>
<dbReference type="STRING" id="87626.PTD2_17745"/>
<comment type="caution">
    <text evidence="1">The sequence shown here is derived from an EMBL/GenBank/DDBJ whole genome shotgun (WGS) entry which is preliminary data.</text>
</comment>
<dbReference type="AlphaFoldDB" id="A4CBF2"/>
<dbReference type="Proteomes" id="UP000006201">
    <property type="component" value="Unassembled WGS sequence"/>
</dbReference>
<evidence type="ECO:0000313" key="2">
    <source>
        <dbReference type="Proteomes" id="UP000006201"/>
    </source>
</evidence>
<proteinExistence type="predicted"/>
<accession>A4CBF2</accession>
<reference evidence="1 2" key="1">
    <citation type="submission" date="2006-02" db="EMBL/GenBank/DDBJ databases">
        <authorList>
            <person name="Moran M.A."/>
            <person name="Kjelleberg S."/>
            <person name="Egan S."/>
            <person name="Saunders N."/>
            <person name="Thomas T."/>
            <person name="Ferriera S."/>
            <person name="Johnson J."/>
            <person name="Kravitz S."/>
            <person name="Halpern A."/>
            <person name="Remington K."/>
            <person name="Beeson K."/>
            <person name="Tran B."/>
            <person name="Rogers Y.-H."/>
            <person name="Friedman R."/>
            <person name="Venter J.C."/>
        </authorList>
    </citation>
    <scope>NUCLEOTIDE SEQUENCE [LARGE SCALE GENOMIC DNA]</scope>
    <source>
        <strain evidence="1 2">D2</strain>
    </source>
</reference>
<name>A4CBF2_9GAMM</name>
<dbReference type="EMBL" id="AAOH01000005">
    <property type="protein sequence ID" value="EAR27689.1"/>
    <property type="molecule type" value="Genomic_DNA"/>
</dbReference>
<dbReference type="HOGENOM" id="CLU_3121754_0_0_6"/>
<sequence>MVYFHDDDLTAIALTNNDTQHPGPALTPFATNDCTFLMSLNMIALIKSVS</sequence>
<evidence type="ECO:0000313" key="1">
    <source>
        <dbReference type="EMBL" id="EAR27689.1"/>
    </source>
</evidence>
<gene>
    <name evidence="1" type="ORF">PTD2_17745</name>
</gene>